<dbReference type="GO" id="GO:0046677">
    <property type="term" value="P:response to antibiotic"/>
    <property type="evidence" value="ECO:0007669"/>
    <property type="project" value="UniProtKB-KW"/>
</dbReference>
<organism evidence="15 16">
    <name type="scientific">Pseudobdellovibrio exovorus JSS</name>
    <dbReference type="NCBI Taxonomy" id="1184267"/>
    <lineage>
        <taxon>Bacteria</taxon>
        <taxon>Pseudomonadati</taxon>
        <taxon>Bdellovibrionota</taxon>
        <taxon>Bdellovibrionia</taxon>
        <taxon>Bdellovibrionales</taxon>
        <taxon>Pseudobdellovibrionaceae</taxon>
        <taxon>Pseudobdellovibrio</taxon>
    </lineage>
</organism>
<evidence type="ECO:0000256" key="11">
    <source>
        <dbReference type="ARBA" id="ARBA00038076"/>
    </source>
</evidence>
<evidence type="ECO:0000256" key="7">
    <source>
        <dbReference type="ARBA" id="ARBA00022840"/>
    </source>
</evidence>
<evidence type="ECO:0000256" key="1">
    <source>
        <dbReference type="ARBA" id="ARBA00004429"/>
    </source>
</evidence>
<feature type="transmembrane region" description="Helical" evidence="13">
    <location>
        <begin position="524"/>
        <end position="549"/>
    </location>
</feature>
<dbReference type="CDD" id="cd03255">
    <property type="entry name" value="ABC_MJ0796_LolCDE_FtsE"/>
    <property type="match status" value="1"/>
</dbReference>
<dbReference type="eggNOG" id="COG1136">
    <property type="taxonomic scope" value="Bacteria"/>
</dbReference>
<dbReference type="InterPro" id="IPR017911">
    <property type="entry name" value="MacB-like_ATP-bd"/>
</dbReference>
<dbReference type="GO" id="GO:0005524">
    <property type="term" value="F:ATP binding"/>
    <property type="evidence" value="ECO:0007669"/>
    <property type="project" value="UniProtKB-KW"/>
</dbReference>
<feature type="transmembrane region" description="Helical" evidence="13">
    <location>
        <begin position="265"/>
        <end position="285"/>
    </location>
</feature>
<dbReference type="HOGENOM" id="CLU_000604_78_2_7"/>
<keyword evidence="5 13" id="KW-0812">Transmembrane</keyword>
<reference evidence="15 16" key="1">
    <citation type="journal article" date="2013" name="ISME J.">
        <title>By their genes ye shall know them: genomic signatures of predatory bacteria.</title>
        <authorList>
            <person name="Pasternak Z."/>
            <person name="Pietrokovski S."/>
            <person name="Rotem O."/>
            <person name="Gophna U."/>
            <person name="Lurie-Weinberger M.N."/>
            <person name="Jurkevitch E."/>
        </authorList>
    </citation>
    <scope>NUCLEOTIDE SEQUENCE [LARGE SCALE GENOMIC DNA]</scope>
    <source>
        <strain evidence="15 16">JSS</strain>
    </source>
</reference>
<evidence type="ECO:0000256" key="13">
    <source>
        <dbReference type="SAM" id="Phobius"/>
    </source>
</evidence>
<dbReference type="GO" id="GO:0022857">
    <property type="term" value="F:transmembrane transporter activity"/>
    <property type="evidence" value="ECO:0007669"/>
    <property type="project" value="UniProtKB-ARBA"/>
</dbReference>
<feature type="domain" description="ABC transporter" evidence="14">
    <location>
        <begin position="2"/>
        <end position="238"/>
    </location>
</feature>
<keyword evidence="16" id="KW-1185">Reference proteome</keyword>
<evidence type="ECO:0000259" key="14">
    <source>
        <dbReference type="PROSITE" id="PS50893"/>
    </source>
</evidence>
<evidence type="ECO:0000313" key="16">
    <source>
        <dbReference type="Proteomes" id="UP000012040"/>
    </source>
</evidence>
<evidence type="ECO:0000256" key="6">
    <source>
        <dbReference type="ARBA" id="ARBA00022741"/>
    </source>
</evidence>
<evidence type="ECO:0000256" key="3">
    <source>
        <dbReference type="ARBA" id="ARBA00022475"/>
    </source>
</evidence>
<dbReference type="Gene3D" id="3.40.50.300">
    <property type="entry name" value="P-loop containing nucleotide triphosphate hydrolases"/>
    <property type="match status" value="1"/>
</dbReference>
<keyword evidence="4" id="KW-0997">Cell inner membrane</keyword>
<feature type="transmembrane region" description="Helical" evidence="13">
    <location>
        <begin position="578"/>
        <end position="603"/>
    </location>
</feature>
<dbReference type="InterPro" id="IPR025857">
    <property type="entry name" value="MacB_PCD"/>
</dbReference>
<dbReference type="SMART" id="SM00382">
    <property type="entry name" value="AAA"/>
    <property type="match status" value="1"/>
</dbReference>
<keyword evidence="10" id="KW-0046">Antibiotic resistance</keyword>
<keyword evidence="6" id="KW-0547">Nucleotide-binding</keyword>
<protein>
    <submittedName>
        <fullName evidence="15">Macrolide ABC transporter ATP-binding protein</fullName>
    </submittedName>
</protein>
<evidence type="ECO:0000256" key="10">
    <source>
        <dbReference type="ARBA" id="ARBA00023251"/>
    </source>
</evidence>
<feature type="transmembrane region" description="Helical" evidence="13">
    <location>
        <begin position="609"/>
        <end position="631"/>
    </location>
</feature>
<evidence type="ECO:0000256" key="5">
    <source>
        <dbReference type="ARBA" id="ARBA00022692"/>
    </source>
</evidence>
<comment type="similarity">
    <text evidence="11">Belongs to the ABC-4 integral membrane protein family.</text>
</comment>
<dbReference type="AlphaFoldDB" id="M4VCY6"/>
<proteinExistence type="inferred from homology"/>
<comment type="similarity">
    <text evidence="12">Belongs to the ABC transporter superfamily. Macrolide exporter (TC 3.A.1.122) family.</text>
</comment>
<keyword evidence="2" id="KW-0813">Transport</keyword>
<dbReference type="InterPro" id="IPR017871">
    <property type="entry name" value="ABC_transporter-like_CS"/>
</dbReference>
<comment type="subcellular location">
    <subcellularLocation>
        <location evidence="1">Cell inner membrane</location>
        <topology evidence="1">Multi-pass membrane protein</topology>
    </subcellularLocation>
</comment>
<dbReference type="EMBL" id="CP003537">
    <property type="protein sequence ID" value="AGH96350.1"/>
    <property type="molecule type" value="Genomic_DNA"/>
</dbReference>
<dbReference type="eggNOG" id="COG0577">
    <property type="taxonomic scope" value="Bacteria"/>
</dbReference>
<keyword evidence="9 13" id="KW-0472">Membrane</keyword>
<dbReference type="OrthoDB" id="9766351at2"/>
<gene>
    <name evidence="15" type="ORF">A11Q_2134</name>
</gene>
<dbReference type="GO" id="GO:0016887">
    <property type="term" value="F:ATP hydrolysis activity"/>
    <property type="evidence" value="ECO:0007669"/>
    <property type="project" value="InterPro"/>
</dbReference>
<dbReference type="Pfam" id="PF00005">
    <property type="entry name" value="ABC_tran"/>
    <property type="match status" value="1"/>
</dbReference>
<evidence type="ECO:0000256" key="8">
    <source>
        <dbReference type="ARBA" id="ARBA00022989"/>
    </source>
</evidence>
<name>M4VCY6_9BACT</name>
<dbReference type="InterPro" id="IPR003439">
    <property type="entry name" value="ABC_transporter-like_ATP-bd"/>
</dbReference>
<dbReference type="PROSITE" id="PS00211">
    <property type="entry name" value="ABC_TRANSPORTER_1"/>
    <property type="match status" value="1"/>
</dbReference>
<keyword evidence="8 13" id="KW-1133">Transmembrane helix</keyword>
<evidence type="ECO:0000313" key="15">
    <source>
        <dbReference type="EMBL" id="AGH96350.1"/>
    </source>
</evidence>
<dbReference type="PANTHER" id="PTHR30572">
    <property type="entry name" value="MEMBRANE COMPONENT OF TRANSPORTER-RELATED"/>
    <property type="match status" value="1"/>
</dbReference>
<keyword evidence="3" id="KW-1003">Cell membrane</keyword>
<sequence length="648" mass="70302">MIELRQIKKSYVMGDSTLEILKGIDLRIDDGEFVAIMGPSGSGKSTLMNILGLLDVPSDGSYKFNEIETAHMSEDELAIVRRREIGFIFQQFNLLSRMTAAENVSLPLLYSKQAVGFERAHKLLTDVGLESRLDHKPNELSGGQQQRVAIARALINNPRMILADEPTGNLDSKSEKEIMEILKKLNASGITVVIVTHEEEIGHQAKRLIRMRDGQILSDERIEDYQKADNSSSGAWIETKNSIKDFWVYFNQGFKTLLANKVRTVLSMLGVLIGVAAVVTILALGKGAEAQIKENLSSLGTNLLMVRPGVTRVGGIAQSTGAANRLLYSDADVIKDKIESAHRVSAVVSTRAQVTFSAKNWNTTVQGNSSDWAEMHSSVPLVGRFFTTDEDDQRARVAVIGATVKNELFGDQNALGEMIKINKVIFNVIGVLPAKGASGWRDQDDIILVPLKTAMFRLMGTTSVSYIEVEVDKPENMVQAQDSIVSALNTAHRIPDTRAEPAFEVRNMADIQEAMESTIGAISLLLSSIAAISLLVGGIGIMNIMLVSVTERTREIGLRKALGARANDILSQFLSESVVVSVTGGLMGVLLAGIISMGINIFGGWATSITLQSVVLAMVFSSSIGVVFGVYPALKAARLNPIDALRSD</sequence>
<dbReference type="PATRIC" id="fig|1184267.3.peg.2161"/>
<evidence type="ECO:0000256" key="9">
    <source>
        <dbReference type="ARBA" id="ARBA00023136"/>
    </source>
</evidence>
<dbReference type="Proteomes" id="UP000012040">
    <property type="component" value="Chromosome"/>
</dbReference>
<dbReference type="InterPro" id="IPR003593">
    <property type="entry name" value="AAA+_ATPase"/>
</dbReference>
<evidence type="ECO:0000256" key="2">
    <source>
        <dbReference type="ARBA" id="ARBA00022448"/>
    </source>
</evidence>
<dbReference type="KEGG" id="bex:A11Q_2134"/>
<dbReference type="InterPro" id="IPR027417">
    <property type="entry name" value="P-loop_NTPase"/>
</dbReference>
<evidence type="ECO:0000256" key="12">
    <source>
        <dbReference type="ARBA" id="ARBA00038388"/>
    </source>
</evidence>
<dbReference type="GO" id="GO:0005886">
    <property type="term" value="C:plasma membrane"/>
    <property type="evidence" value="ECO:0007669"/>
    <property type="project" value="UniProtKB-SubCell"/>
</dbReference>
<dbReference type="PANTHER" id="PTHR30572:SF4">
    <property type="entry name" value="ABC TRANSPORTER PERMEASE YTRF"/>
    <property type="match status" value="1"/>
</dbReference>
<dbReference type="Pfam" id="PF12704">
    <property type="entry name" value="MacB_PCD"/>
    <property type="match status" value="1"/>
</dbReference>
<keyword evidence="7 15" id="KW-0067">ATP-binding</keyword>
<dbReference type="PROSITE" id="PS50893">
    <property type="entry name" value="ABC_TRANSPORTER_2"/>
    <property type="match status" value="1"/>
</dbReference>
<dbReference type="InterPro" id="IPR003838">
    <property type="entry name" value="ABC3_permease_C"/>
</dbReference>
<dbReference type="InterPro" id="IPR050250">
    <property type="entry name" value="Macrolide_Exporter_MacB"/>
</dbReference>
<dbReference type="FunFam" id="3.40.50.300:FF:000032">
    <property type="entry name" value="Export ABC transporter ATP-binding protein"/>
    <property type="match status" value="1"/>
</dbReference>
<evidence type="ECO:0000256" key="4">
    <source>
        <dbReference type="ARBA" id="ARBA00022519"/>
    </source>
</evidence>
<dbReference type="STRING" id="1184267.A11Q_2134"/>
<dbReference type="GO" id="GO:0098796">
    <property type="term" value="C:membrane protein complex"/>
    <property type="evidence" value="ECO:0007669"/>
    <property type="project" value="UniProtKB-ARBA"/>
</dbReference>
<dbReference type="RefSeq" id="WP_015470840.1">
    <property type="nucleotide sequence ID" value="NC_020813.1"/>
</dbReference>
<dbReference type="SUPFAM" id="SSF52540">
    <property type="entry name" value="P-loop containing nucleoside triphosphate hydrolases"/>
    <property type="match status" value="1"/>
</dbReference>
<accession>M4VCY6</accession>
<dbReference type="Pfam" id="PF02687">
    <property type="entry name" value="FtsX"/>
    <property type="match status" value="1"/>
</dbReference>